<keyword evidence="2" id="KW-0472">Membrane</keyword>
<dbReference type="EMBL" id="JPRO01000007">
    <property type="protein sequence ID" value="KFF03914.1"/>
    <property type="molecule type" value="Genomic_DNA"/>
</dbReference>
<comment type="caution">
    <text evidence="3">The sequence shown here is derived from an EMBL/GenBank/DDBJ whole genome shotgun (WGS) entry which is preliminary data.</text>
</comment>
<dbReference type="OrthoDB" id="6334863at2"/>
<accession>A0A085ZHK0</accession>
<dbReference type="eggNOG" id="ENOG502ZZBR">
    <property type="taxonomic scope" value="Bacteria"/>
</dbReference>
<keyword evidence="2" id="KW-0812">Transmembrane</keyword>
<feature type="coiled-coil region" evidence="1">
    <location>
        <begin position="410"/>
        <end position="443"/>
    </location>
</feature>
<feature type="transmembrane region" description="Helical" evidence="2">
    <location>
        <begin position="448"/>
        <end position="464"/>
    </location>
</feature>
<dbReference type="AlphaFoldDB" id="A0A085ZHK0"/>
<evidence type="ECO:0000256" key="2">
    <source>
        <dbReference type="SAM" id="Phobius"/>
    </source>
</evidence>
<keyword evidence="2" id="KW-1133">Transmembrane helix</keyword>
<proteinExistence type="predicted"/>
<dbReference type="Gene3D" id="2.20.110.10">
    <property type="entry name" value="Histone H3 K4-specific methyltransferase SET7/9 N-terminal domain"/>
    <property type="match status" value="1"/>
</dbReference>
<protein>
    <submittedName>
        <fullName evidence="3">Uncharacterized protein</fullName>
    </submittedName>
</protein>
<evidence type="ECO:0000313" key="3">
    <source>
        <dbReference type="EMBL" id="KFF03914.1"/>
    </source>
</evidence>
<dbReference type="STRING" id="421531.IX38_10980"/>
<organism evidence="3 4">
    <name type="scientific">Chryseobacterium luteum</name>
    <dbReference type="NCBI Taxonomy" id="421531"/>
    <lineage>
        <taxon>Bacteria</taxon>
        <taxon>Pseudomonadati</taxon>
        <taxon>Bacteroidota</taxon>
        <taxon>Flavobacteriia</taxon>
        <taxon>Flavobacteriales</taxon>
        <taxon>Weeksellaceae</taxon>
        <taxon>Chryseobacterium group</taxon>
        <taxon>Chryseobacterium</taxon>
    </lineage>
</organism>
<dbReference type="RefSeq" id="WP_034704583.1">
    <property type="nucleotide sequence ID" value="NZ_JPRO01000007.1"/>
</dbReference>
<keyword evidence="4" id="KW-1185">Reference proteome</keyword>
<sequence>MNFEIKEGPNLLSIGYEPGYYSESLTIGNSPVLFLWDDCDDPGDENLVLLPVDNESKHLINNKLKGIDLDADYTDRIGDLYDILQPLLQILKNGKYHIDFSIHKIYKDSGLIAAFAEERIDNEDVEKEIRKYDDKLRQNIIYDYTFHDAYRGTHRFNKHEQPFVAWKSKEEININLIKHYEILISSGERPFAIIFTGKFLEDDDDPHEYILDGHHKLCAYKNLGIDPPCVVIKFLPEDRTEFEIDLESISRLIYPWQFNHFYENWHGKKNYFKNNPESSLKKYLKNGFVTFLYPDDRKRAEGFYINDLPDGDFKFWYENGKVSNIKSFSLGKPTGKSVYYYDESVPDVDEDYSDLRNMGYEFIYKNGDLRITKKWNREGKIESIALHEFKSIKQIPLTDQIIWEYSMESYRKILQKKEQEEKKRQLEKEARDIQLAKTRKEEILYERLKLLLILVIVVLVIVYFL</sequence>
<dbReference type="Proteomes" id="UP000028703">
    <property type="component" value="Unassembled WGS sequence"/>
</dbReference>
<dbReference type="SUPFAM" id="SSF82185">
    <property type="entry name" value="Histone H3 K4-specific methyltransferase SET7/9 N-terminal domain"/>
    <property type="match status" value="1"/>
</dbReference>
<keyword evidence="1" id="KW-0175">Coiled coil</keyword>
<reference evidence="3 4" key="1">
    <citation type="submission" date="2014-07" db="EMBL/GenBank/DDBJ databases">
        <title>Genome of Chryseobacterium luteum DSM 18605.</title>
        <authorList>
            <person name="Stropko S.J."/>
            <person name="Pipes S.E."/>
            <person name="Newman J.D."/>
        </authorList>
    </citation>
    <scope>NUCLEOTIDE SEQUENCE [LARGE SCALE GENOMIC DNA]</scope>
    <source>
        <strain evidence="3 4">DSM 18605</strain>
    </source>
</reference>
<evidence type="ECO:0000256" key="1">
    <source>
        <dbReference type="SAM" id="Coils"/>
    </source>
</evidence>
<name>A0A085ZHK0_9FLAO</name>
<evidence type="ECO:0000313" key="4">
    <source>
        <dbReference type="Proteomes" id="UP000028703"/>
    </source>
</evidence>
<gene>
    <name evidence="3" type="ORF">IX38_10980</name>
</gene>